<dbReference type="SMART" id="SM00487">
    <property type="entry name" value="DEXDc"/>
    <property type="match status" value="1"/>
</dbReference>
<dbReference type="PANTHER" id="PTHR43519">
    <property type="entry name" value="ATP-DEPENDENT RNA HELICASE HRPB"/>
    <property type="match status" value="1"/>
</dbReference>
<dbReference type="InterPro" id="IPR010225">
    <property type="entry name" value="HrpB"/>
</dbReference>
<protein>
    <submittedName>
        <fullName evidence="7">ATP-dependent helicase HrpB</fullName>
        <ecNumber evidence="7">3.6.4.13</ecNumber>
    </submittedName>
</protein>
<dbReference type="PROSITE" id="PS51194">
    <property type="entry name" value="HELICASE_CTER"/>
    <property type="match status" value="1"/>
</dbReference>
<evidence type="ECO:0000256" key="2">
    <source>
        <dbReference type="ARBA" id="ARBA00022801"/>
    </source>
</evidence>
<dbReference type="InterPro" id="IPR027417">
    <property type="entry name" value="P-loop_NTPase"/>
</dbReference>
<feature type="domain" description="Helicase ATP-binding" evidence="5">
    <location>
        <begin position="22"/>
        <end position="182"/>
    </location>
</feature>
<keyword evidence="3 7" id="KW-0347">Helicase</keyword>
<dbReference type="PIRSF" id="PIRSF005496">
    <property type="entry name" value="ATP_hel_hrpB"/>
    <property type="match status" value="1"/>
</dbReference>
<keyword evidence="4" id="KW-0067">ATP-binding</keyword>
<dbReference type="NCBIfam" id="TIGR01970">
    <property type="entry name" value="DEAH_box_HrpB"/>
    <property type="match status" value="1"/>
</dbReference>
<dbReference type="InterPro" id="IPR001650">
    <property type="entry name" value="Helicase_C-like"/>
</dbReference>
<dbReference type="GO" id="GO:0016787">
    <property type="term" value="F:hydrolase activity"/>
    <property type="evidence" value="ECO:0007669"/>
    <property type="project" value="UniProtKB-KW"/>
</dbReference>
<evidence type="ECO:0000313" key="7">
    <source>
        <dbReference type="EMBL" id="MBB5218858.1"/>
    </source>
</evidence>
<dbReference type="AlphaFoldDB" id="A0A840SFC9"/>
<proteinExistence type="predicted"/>
<dbReference type="Gene3D" id="3.40.50.300">
    <property type="entry name" value="P-loop containing nucleotide triphosphate hydrolases"/>
    <property type="match status" value="2"/>
</dbReference>
<dbReference type="EC" id="3.6.4.13" evidence="7"/>
<organism evidence="7 8">
    <name type="scientific">Treponema rectale</name>
    <dbReference type="NCBI Taxonomy" id="744512"/>
    <lineage>
        <taxon>Bacteria</taxon>
        <taxon>Pseudomonadati</taxon>
        <taxon>Spirochaetota</taxon>
        <taxon>Spirochaetia</taxon>
        <taxon>Spirochaetales</taxon>
        <taxon>Treponemataceae</taxon>
        <taxon>Treponema</taxon>
    </lineage>
</organism>
<dbReference type="PANTHER" id="PTHR43519:SF1">
    <property type="entry name" value="ATP-DEPENDENT RNA HELICASE HRPB"/>
    <property type="match status" value="1"/>
</dbReference>
<evidence type="ECO:0000256" key="3">
    <source>
        <dbReference type="ARBA" id="ARBA00022806"/>
    </source>
</evidence>
<dbReference type="CDD" id="cd18791">
    <property type="entry name" value="SF2_C_RHA"/>
    <property type="match status" value="1"/>
</dbReference>
<dbReference type="GO" id="GO:0005524">
    <property type="term" value="F:ATP binding"/>
    <property type="evidence" value="ECO:0007669"/>
    <property type="project" value="UniProtKB-KW"/>
</dbReference>
<dbReference type="InterPro" id="IPR011545">
    <property type="entry name" value="DEAD/DEAH_box_helicase_dom"/>
</dbReference>
<evidence type="ECO:0000256" key="1">
    <source>
        <dbReference type="ARBA" id="ARBA00022741"/>
    </source>
</evidence>
<dbReference type="GO" id="GO:0003724">
    <property type="term" value="F:RNA helicase activity"/>
    <property type="evidence" value="ECO:0007669"/>
    <property type="project" value="UniProtKB-EC"/>
</dbReference>
<dbReference type="InterPro" id="IPR014001">
    <property type="entry name" value="Helicase_ATP-bd"/>
</dbReference>
<name>A0A840SFC9_9SPIR</name>
<dbReference type="GO" id="GO:0003676">
    <property type="term" value="F:nucleic acid binding"/>
    <property type="evidence" value="ECO:0007669"/>
    <property type="project" value="InterPro"/>
</dbReference>
<gene>
    <name evidence="7" type="ORF">HNP77_001227</name>
</gene>
<dbReference type="RefSeq" id="WP_184652297.1">
    <property type="nucleotide sequence ID" value="NZ_JACHFR010000002.1"/>
</dbReference>
<dbReference type="CDD" id="cd17917">
    <property type="entry name" value="DEXHc_RHA-like"/>
    <property type="match status" value="1"/>
</dbReference>
<accession>A0A840SFC9</accession>
<keyword evidence="1" id="KW-0547">Nucleotide-binding</keyword>
<dbReference type="Proteomes" id="UP000578697">
    <property type="component" value="Unassembled WGS sequence"/>
</dbReference>
<comment type="caution">
    <text evidence="7">The sequence shown here is derived from an EMBL/GenBank/DDBJ whole genome shotgun (WGS) entry which is preliminary data.</text>
</comment>
<dbReference type="Pfam" id="PF00271">
    <property type="entry name" value="Helicase_C"/>
    <property type="match status" value="1"/>
</dbReference>
<dbReference type="InterPro" id="IPR013689">
    <property type="entry name" value="RNA_helicase_ATP-dep_HrpB_C"/>
</dbReference>
<evidence type="ECO:0000256" key="4">
    <source>
        <dbReference type="ARBA" id="ARBA00022840"/>
    </source>
</evidence>
<keyword evidence="2 7" id="KW-0378">Hydrolase</keyword>
<keyword evidence="8" id="KW-1185">Reference proteome</keyword>
<dbReference type="Pfam" id="PF00270">
    <property type="entry name" value="DEAD"/>
    <property type="match status" value="1"/>
</dbReference>
<dbReference type="EMBL" id="JACHFR010000002">
    <property type="protein sequence ID" value="MBB5218858.1"/>
    <property type="molecule type" value="Genomic_DNA"/>
</dbReference>
<dbReference type="PROSITE" id="PS51192">
    <property type="entry name" value="HELICASE_ATP_BIND_1"/>
    <property type="match status" value="1"/>
</dbReference>
<evidence type="ECO:0000259" key="6">
    <source>
        <dbReference type="PROSITE" id="PS51194"/>
    </source>
</evidence>
<dbReference type="SUPFAM" id="SSF52540">
    <property type="entry name" value="P-loop containing nucleoside triphosphate hydrolases"/>
    <property type="match status" value="1"/>
</dbReference>
<evidence type="ECO:0000313" key="8">
    <source>
        <dbReference type="Proteomes" id="UP000578697"/>
    </source>
</evidence>
<evidence type="ECO:0000259" key="5">
    <source>
        <dbReference type="PROSITE" id="PS51192"/>
    </source>
</evidence>
<dbReference type="Pfam" id="PF08482">
    <property type="entry name" value="HrpB_C"/>
    <property type="match status" value="1"/>
</dbReference>
<dbReference type="SMART" id="SM00490">
    <property type="entry name" value="HELICc"/>
    <property type="match status" value="1"/>
</dbReference>
<sequence length="793" mass="89524">MEYPEEIKKLPVYPFLDEICEKLKKSKTHALILTAATAAGKSTAVPFALLKNFQGNILMLEPRRVAAYNIADRVSGLLREETGQTCGYCVHLENKTSSKTRFTVMTDAVLTKRIQSDSLLEGVNVVVIDEFHERSIHADLALALLREVMEIRDDLYLVIMSATLDAEQLQEYFKGTDDTETVPLLQIPGRQYPVEIIYDCEHSVEKAVENEVYSLISASKHGSILVFLPGIKEIRRVESLLKENNSKLNIQILHSSVSLAEQKKVLSDVCDDGIRIILSSSIAETSVTVKDVVCVIDSGYCRMNIFNLSTGMNHLETRRESEFNAAQRAGRAGRISSGKCVRLWGQNEALIKSVPPEILHSDLASVVLECYKWGAKAPEKLKWLDCPGVASWKQAEEFLSLLGCLKDNKITPLGEACLSLGVGIRVACVALSGLFHNKLELSTEYALNNVIARFESGKSLEKTGFYLKKGVQKFYSDTDLRMCFPQVFPQFSTTYALLCGYPDRLARKLDDGSYQLVTGRKAILNVENAGSYIVVLDADAGSNSAIIYEYENIDSQAASEFMEAKAEARLVSEFYGDSCKLKVTEQTCFGKLVLKEKKINVTPDVYCKAIKEYIAEKGIKCLPVSVKCSSFLQRVQFYCENKGTEWQKIQEKYENLPVSVEEWLIPFMASRVEVDEHLIYDALYWYLEGNLIDKQAPEEIVLENGKKRKLIYEIQKDKIIPVLEIIIQQAFGCFSTPKIMNRPVLMKLLSPARRPLQITSDLEGFWKNTWPEICSEMKGRYPKHNWDYRQICE</sequence>
<reference evidence="7 8" key="1">
    <citation type="submission" date="2020-08" db="EMBL/GenBank/DDBJ databases">
        <title>Genomic Encyclopedia of Type Strains, Phase IV (KMG-IV): sequencing the most valuable type-strain genomes for metagenomic binning, comparative biology and taxonomic classification.</title>
        <authorList>
            <person name="Goeker M."/>
        </authorList>
    </citation>
    <scope>NUCLEOTIDE SEQUENCE [LARGE SCALE GENOMIC DNA]</scope>
    <source>
        <strain evidence="7 8">DSM 103679</strain>
    </source>
</reference>
<feature type="domain" description="Helicase C-terminal" evidence="6">
    <location>
        <begin position="207"/>
        <end position="374"/>
    </location>
</feature>